<dbReference type="eggNOG" id="COG5002">
    <property type="taxonomic scope" value="Bacteria"/>
</dbReference>
<feature type="domain" description="Histidine kinase/HSP90-like ATPase" evidence="2">
    <location>
        <begin position="3"/>
        <end position="47"/>
    </location>
</feature>
<dbReference type="InterPro" id="IPR003594">
    <property type="entry name" value="HATPase_dom"/>
</dbReference>
<dbReference type="InterPro" id="IPR036890">
    <property type="entry name" value="HATPase_C_sf"/>
</dbReference>
<dbReference type="PANTHER" id="PTHR45339">
    <property type="entry name" value="HYBRID SIGNAL TRANSDUCTION HISTIDINE KINASE J"/>
    <property type="match status" value="1"/>
</dbReference>
<dbReference type="EMBL" id="AONC01000021">
    <property type="protein sequence ID" value="EXJ15761.1"/>
    <property type="molecule type" value="Genomic_DNA"/>
</dbReference>
<gene>
    <name evidence="3" type="ORF">D779_0985</name>
</gene>
<dbReference type="STRING" id="1249627.D779_0985"/>
<protein>
    <recommendedName>
        <fullName evidence="2">Histidine kinase/HSP90-like ATPase domain-containing protein</fullName>
    </recommendedName>
</protein>
<accession>W9VFH3</accession>
<dbReference type="Proteomes" id="UP000019460">
    <property type="component" value="Unassembled WGS sequence"/>
</dbReference>
<dbReference type="AlphaFoldDB" id="W9VFH3"/>
<proteinExistence type="predicted"/>
<keyword evidence="4" id="KW-1185">Reference proteome</keyword>
<dbReference type="Gene3D" id="3.30.565.10">
    <property type="entry name" value="Histidine kinase-like ATPase, C-terminal domain"/>
    <property type="match status" value="1"/>
</dbReference>
<dbReference type="SUPFAM" id="SSF55874">
    <property type="entry name" value="ATPase domain of HSP90 chaperone/DNA topoisomerase II/histidine kinase"/>
    <property type="match status" value="1"/>
</dbReference>
<evidence type="ECO:0000313" key="4">
    <source>
        <dbReference type="Proteomes" id="UP000019460"/>
    </source>
</evidence>
<reference evidence="3 4" key="1">
    <citation type="submission" date="2012-11" db="EMBL/GenBank/DDBJ databases">
        <title>Genome assembly of Thiorhodococcus sp. AK35.</title>
        <authorList>
            <person name="Nupur N."/>
            <person name="Khatri I."/>
            <person name="Subramanian S."/>
            <person name="Pinnaka A."/>
        </authorList>
    </citation>
    <scope>NUCLEOTIDE SEQUENCE [LARGE SCALE GENOMIC DNA]</scope>
    <source>
        <strain evidence="3 4">AK35</strain>
    </source>
</reference>
<keyword evidence="1" id="KW-0597">Phosphoprotein</keyword>
<sequence length="52" mass="5349">MKSATRSFGGLGAGVFVTKRLAELMGGSAGARSMPDAGSTFWFAARLRNASP</sequence>
<dbReference type="Pfam" id="PF02518">
    <property type="entry name" value="HATPase_c"/>
    <property type="match status" value="1"/>
</dbReference>
<organism evidence="3 4">
    <name type="scientific">Imhoffiella purpurea</name>
    <dbReference type="NCBI Taxonomy" id="1249627"/>
    <lineage>
        <taxon>Bacteria</taxon>
        <taxon>Pseudomonadati</taxon>
        <taxon>Pseudomonadota</taxon>
        <taxon>Gammaproteobacteria</taxon>
        <taxon>Chromatiales</taxon>
        <taxon>Chromatiaceae</taxon>
        <taxon>Imhoffiella</taxon>
    </lineage>
</organism>
<dbReference type="PANTHER" id="PTHR45339:SF5">
    <property type="entry name" value="HISTIDINE KINASE"/>
    <property type="match status" value="1"/>
</dbReference>
<comment type="caution">
    <text evidence="3">The sequence shown here is derived from an EMBL/GenBank/DDBJ whole genome shotgun (WGS) entry which is preliminary data.</text>
</comment>
<evidence type="ECO:0000313" key="3">
    <source>
        <dbReference type="EMBL" id="EXJ15761.1"/>
    </source>
</evidence>
<name>W9VFH3_9GAMM</name>
<evidence type="ECO:0000256" key="1">
    <source>
        <dbReference type="ARBA" id="ARBA00022553"/>
    </source>
</evidence>
<evidence type="ECO:0000259" key="2">
    <source>
        <dbReference type="Pfam" id="PF02518"/>
    </source>
</evidence>